<feature type="chain" id="PRO_5047223913" description="DUF5017 domain-containing protein" evidence="1">
    <location>
        <begin position="21"/>
        <end position="382"/>
    </location>
</feature>
<gene>
    <name evidence="2" type="ORF">ACFFGT_08895</name>
</gene>
<dbReference type="Proteomes" id="UP001589828">
    <property type="component" value="Unassembled WGS sequence"/>
</dbReference>
<evidence type="ECO:0008006" key="4">
    <source>
        <dbReference type="Google" id="ProtNLM"/>
    </source>
</evidence>
<evidence type="ECO:0000256" key="1">
    <source>
        <dbReference type="SAM" id="SignalP"/>
    </source>
</evidence>
<accession>A0ABV6L4B1</accession>
<dbReference type="EMBL" id="JBHLTS010000020">
    <property type="protein sequence ID" value="MFC0514315.1"/>
    <property type="molecule type" value="Genomic_DNA"/>
</dbReference>
<protein>
    <recommendedName>
        <fullName evidence="4">DUF5017 domain-containing protein</fullName>
    </recommendedName>
</protein>
<dbReference type="PROSITE" id="PS51257">
    <property type="entry name" value="PROKAR_LIPOPROTEIN"/>
    <property type="match status" value="1"/>
</dbReference>
<keyword evidence="3" id="KW-1185">Reference proteome</keyword>
<dbReference type="RefSeq" id="WP_377022168.1">
    <property type="nucleotide sequence ID" value="NZ_JBHLTS010000020.1"/>
</dbReference>
<evidence type="ECO:0000313" key="3">
    <source>
        <dbReference type="Proteomes" id="UP001589828"/>
    </source>
</evidence>
<proteinExistence type="predicted"/>
<sequence length="382" mass="41706">MKKIFYLLAFAALFFTACQKQPVIPNSAAKHTPALALTLLPADYKLLDTSIYASKTNNFISDADAKLYVPQILAAKYPRVDDKSTADVTVAIGTPKITLADSVFKNVAYTLTNADYLLLPGNKFTDFTAAQILSWLPYGPKTQNPKPNQLAVLTFNYYSGTTTVQTFSYLYLNGAWQQIYMLSPAQYASVGRSSFNQFTSADDASLTAYINGILKADIVLTATTKTGDVKYVSFNYYSAAKVTSQRVIAFAFDGTNWVTGSTAETLSFERNGGKWLLNSAISYTLVKDDYTYIGTKTTAGSDAARANVAQYPDFNISAATDATFWSDADLNAALSAVLVEKYKATANPGQKYIVTYTVYSFGKTSNTSKTFTYNGTDFVIAQ</sequence>
<organism evidence="2 3">
    <name type="scientific">Mucilaginibacter angelicae</name>
    <dbReference type="NCBI Taxonomy" id="869718"/>
    <lineage>
        <taxon>Bacteria</taxon>
        <taxon>Pseudomonadati</taxon>
        <taxon>Bacteroidota</taxon>
        <taxon>Sphingobacteriia</taxon>
        <taxon>Sphingobacteriales</taxon>
        <taxon>Sphingobacteriaceae</taxon>
        <taxon>Mucilaginibacter</taxon>
    </lineage>
</organism>
<feature type="signal peptide" evidence="1">
    <location>
        <begin position="1"/>
        <end position="20"/>
    </location>
</feature>
<evidence type="ECO:0000313" key="2">
    <source>
        <dbReference type="EMBL" id="MFC0514315.1"/>
    </source>
</evidence>
<reference evidence="2 3" key="1">
    <citation type="submission" date="2024-09" db="EMBL/GenBank/DDBJ databases">
        <authorList>
            <person name="Sun Q."/>
            <person name="Mori K."/>
        </authorList>
    </citation>
    <scope>NUCLEOTIDE SEQUENCE [LARGE SCALE GENOMIC DNA]</scope>
    <source>
        <strain evidence="2 3">NCAIM B.02415</strain>
    </source>
</reference>
<comment type="caution">
    <text evidence="2">The sequence shown here is derived from an EMBL/GenBank/DDBJ whole genome shotgun (WGS) entry which is preliminary data.</text>
</comment>
<name>A0ABV6L4B1_9SPHI</name>
<keyword evidence="1" id="KW-0732">Signal</keyword>